<evidence type="ECO:0000256" key="1">
    <source>
        <dbReference type="ARBA" id="ARBA00004496"/>
    </source>
</evidence>
<feature type="non-terminal residue" evidence="4">
    <location>
        <position position="170"/>
    </location>
</feature>
<dbReference type="GO" id="GO:0005829">
    <property type="term" value="C:cytosol"/>
    <property type="evidence" value="ECO:0007669"/>
    <property type="project" value="TreeGrafter"/>
</dbReference>
<dbReference type="PANTHER" id="PTHR10997:SF18">
    <property type="entry name" value="D-IMPORTIN 7_RANBP7"/>
    <property type="match status" value="1"/>
</dbReference>
<evidence type="ECO:0000256" key="2">
    <source>
        <dbReference type="ARBA" id="ARBA00022490"/>
    </source>
</evidence>
<organism evidence="4 5">
    <name type="scientific">Astrephomene gubernaculifera</name>
    <dbReference type="NCBI Taxonomy" id="47775"/>
    <lineage>
        <taxon>Eukaryota</taxon>
        <taxon>Viridiplantae</taxon>
        <taxon>Chlorophyta</taxon>
        <taxon>core chlorophytes</taxon>
        <taxon>Chlorophyceae</taxon>
        <taxon>CS clade</taxon>
        <taxon>Chlamydomonadales</taxon>
        <taxon>Astrephomenaceae</taxon>
        <taxon>Astrephomene</taxon>
    </lineage>
</organism>
<sequence length="170" mass="18710">YKDQLGPMMATYVMPCFSSPHPHLRSKAVWVSGVFCDTTFPDGTNQGPTYMRFFEQVVRCLGDPELPVRVDAVVSLRHFLEEMEDVSPVAPALPQLLNSIFGLMNQVDQEDLVFTLEVLVDKFGDCIGPYATQMAAQLVGAFWKYCAAADEDTEGDEDAAGIAAFGCMRA</sequence>
<feature type="non-terminal residue" evidence="4">
    <location>
        <position position="1"/>
    </location>
</feature>
<dbReference type="GO" id="GO:0005635">
    <property type="term" value="C:nuclear envelope"/>
    <property type="evidence" value="ECO:0007669"/>
    <property type="project" value="TreeGrafter"/>
</dbReference>
<dbReference type="Gene3D" id="1.25.10.10">
    <property type="entry name" value="Leucine-rich Repeat Variant"/>
    <property type="match status" value="1"/>
</dbReference>
<reference evidence="4 5" key="1">
    <citation type="journal article" date="2021" name="Sci. Rep.">
        <title>Genome sequencing of the multicellular alga Astrephomene provides insights into convergent evolution of germ-soma differentiation.</title>
        <authorList>
            <person name="Yamashita S."/>
            <person name="Yamamoto K."/>
            <person name="Matsuzaki R."/>
            <person name="Suzuki S."/>
            <person name="Yamaguchi H."/>
            <person name="Hirooka S."/>
            <person name="Minakuchi Y."/>
            <person name="Miyagishima S."/>
            <person name="Kawachi M."/>
            <person name="Toyoda A."/>
            <person name="Nozaki H."/>
        </authorList>
    </citation>
    <scope>NUCLEOTIDE SEQUENCE [LARGE SCALE GENOMIC DNA]</scope>
    <source>
        <strain evidence="4 5">NIES-4017</strain>
    </source>
</reference>
<proteinExistence type="predicted"/>
<evidence type="ECO:0000256" key="3">
    <source>
        <dbReference type="ARBA" id="ARBA00022927"/>
    </source>
</evidence>
<comment type="subcellular location">
    <subcellularLocation>
        <location evidence="1">Cytoplasm</location>
    </subcellularLocation>
</comment>
<dbReference type="PANTHER" id="PTHR10997">
    <property type="entry name" value="IMPORTIN-7, 8, 11"/>
    <property type="match status" value="1"/>
</dbReference>
<dbReference type="SUPFAM" id="SSF48371">
    <property type="entry name" value="ARM repeat"/>
    <property type="match status" value="1"/>
</dbReference>
<gene>
    <name evidence="4" type="ORF">Agub_g13814</name>
</gene>
<dbReference type="GO" id="GO:0006606">
    <property type="term" value="P:protein import into nucleus"/>
    <property type="evidence" value="ECO:0007669"/>
    <property type="project" value="TreeGrafter"/>
</dbReference>
<evidence type="ECO:0000313" key="5">
    <source>
        <dbReference type="Proteomes" id="UP001054857"/>
    </source>
</evidence>
<keyword evidence="3" id="KW-0813">Transport</keyword>
<dbReference type="InterPro" id="IPR011989">
    <property type="entry name" value="ARM-like"/>
</dbReference>
<keyword evidence="3" id="KW-0653">Protein transport</keyword>
<keyword evidence="2" id="KW-0963">Cytoplasm</keyword>
<keyword evidence="5" id="KW-1185">Reference proteome</keyword>
<dbReference type="InterPro" id="IPR016024">
    <property type="entry name" value="ARM-type_fold"/>
</dbReference>
<protein>
    <submittedName>
        <fullName evidence="4">Uncharacterized protein</fullName>
    </submittedName>
</protein>
<name>A0AAD3E2F9_9CHLO</name>
<accession>A0AAD3E2F9</accession>
<dbReference type="AlphaFoldDB" id="A0AAD3E2F9"/>
<dbReference type="EMBL" id="BMAR01000049">
    <property type="protein sequence ID" value="GFR51384.1"/>
    <property type="molecule type" value="Genomic_DNA"/>
</dbReference>
<comment type="caution">
    <text evidence="4">The sequence shown here is derived from an EMBL/GenBank/DDBJ whole genome shotgun (WGS) entry which is preliminary data.</text>
</comment>
<evidence type="ECO:0000313" key="4">
    <source>
        <dbReference type="EMBL" id="GFR51384.1"/>
    </source>
</evidence>
<dbReference type="Proteomes" id="UP001054857">
    <property type="component" value="Unassembled WGS sequence"/>
</dbReference>